<keyword evidence="5" id="KW-0190">Covalent protein-DNA linkage</keyword>
<keyword evidence="3" id="KW-0227">DNA damage</keyword>
<keyword evidence="10" id="KW-1185">Reference proteome</keyword>
<keyword evidence="4 8" id="KW-0378">Hydrolase</keyword>
<dbReference type="Gene3D" id="3.90.1680.10">
    <property type="entry name" value="SOS response associated peptidase-like"/>
    <property type="match status" value="1"/>
</dbReference>
<dbReference type="InterPro" id="IPR036590">
    <property type="entry name" value="SRAP-like"/>
</dbReference>
<evidence type="ECO:0000256" key="3">
    <source>
        <dbReference type="ARBA" id="ARBA00022763"/>
    </source>
</evidence>
<dbReference type="Pfam" id="PF02586">
    <property type="entry name" value="SRAP"/>
    <property type="match status" value="1"/>
</dbReference>
<sequence length="220" mass="25733">MCANFQPITHAQAPLYTSNQLTFDFKDDIYPNYDSPLLFRNPVNRQIEWRQVRFGMIPKWAESIDITKYTYNARTETVMQKPSFKNAWYNSQFALVPLQTIYEPLYTGDKSQRFGIHRTDGEPFTVACIYEIARIDGEVVRSMSMLTINADNHPFMSQFHRPKDEKRSIVVIPPELRQAWLTCHVSHAHQFLQPMPDKFTAEYRPRNVTSNNSSAQSELF</sequence>
<evidence type="ECO:0000256" key="1">
    <source>
        <dbReference type="ARBA" id="ARBA00008136"/>
    </source>
</evidence>
<evidence type="ECO:0000256" key="4">
    <source>
        <dbReference type="ARBA" id="ARBA00022801"/>
    </source>
</evidence>
<dbReference type="SUPFAM" id="SSF143081">
    <property type="entry name" value="BB1717-like"/>
    <property type="match status" value="1"/>
</dbReference>
<comment type="similarity">
    <text evidence="1 8">Belongs to the SOS response-associated peptidase family.</text>
</comment>
<dbReference type="GO" id="GO:0106300">
    <property type="term" value="P:protein-DNA covalent cross-linking repair"/>
    <property type="evidence" value="ECO:0007669"/>
    <property type="project" value="InterPro"/>
</dbReference>
<dbReference type="EC" id="3.4.-.-" evidence="8"/>
<dbReference type="RefSeq" id="WP_239744060.1">
    <property type="nucleotide sequence ID" value="NZ_JACSYB010000006.1"/>
</dbReference>
<evidence type="ECO:0000256" key="6">
    <source>
        <dbReference type="ARBA" id="ARBA00023125"/>
    </source>
</evidence>
<dbReference type="GO" id="GO:0006508">
    <property type="term" value="P:proteolysis"/>
    <property type="evidence" value="ECO:0007669"/>
    <property type="project" value="UniProtKB-KW"/>
</dbReference>
<evidence type="ECO:0000313" key="10">
    <source>
        <dbReference type="Proteomes" id="UP001139238"/>
    </source>
</evidence>
<accession>A0A9X1UUM8</accession>
<name>A0A9X1UUM8_9GAMM</name>
<evidence type="ECO:0000313" key="9">
    <source>
        <dbReference type="EMBL" id="MCG8148835.1"/>
    </source>
</evidence>
<evidence type="ECO:0000256" key="8">
    <source>
        <dbReference type="RuleBase" id="RU364100"/>
    </source>
</evidence>
<keyword evidence="2 8" id="KW-0645">Protease</keyword>
<gene>
    <name evidence="9" type="ORF">H9W84_12055</name>
</gene>
<organism evidence="9 10">
    <name type="scientific">Moraxella tetraodonis</name>
    <dbReference type="NCBI Taxonomy" id="2767221"/>
    <lineage>
        <taxon>Bacteria</taxon>
        <taxon>Pseudomonadati</taxon>
        <taxon>Pseudomonadota</taxon>
        <taxon>Gammaproteobacteria</taxon>
        <taxon>Moraxellales</taxon>
        <taxon>Moraxellaceae</taxon>
        <taxon>Moraxella</taxon>
    </lineage>
</organism>
<comment type="caution">
    <text evidence="9">The sequence shown here is derived from an EMBL/GenBank/DDBJ whole genome shotgun (WGS) entry which is preliminary data.</text>
</comment>
<dbReference type="AlphaFoldDB" id="A0A9X1UUM8"/>
<dbReference type="PANTHER" id="PTHR13604">
    <property type="entry name" value="DC12-RELATED"/>
    <property type="match status" value="1"/>
</dbReference>
<dbReference type="GO" id="GO:0003697">
    <property type="term" value="F:single-stranded DNA binding"/>
    <property type="evidence" value="ECO:0007669"/>
    <property type="project" value="InterPro"/>
</dbReference>
<evidence type="ECO:0000256" key="2">
    <source>
        <dbReference type="ARBA" id="ARBA00022670"/>
    </source>
</evidence>
<dbReference type="EMBL" id="JACSYB010000006">
    <property type="protein sequence ID" value="MCG8148835.1"/>
    <property type="molecule type" value="Genomic_DNA"/>
</dbReference>
<dbReference type="InterPro" id="IPR003738">
    <property type="entry name" value="SRAP"/>
</dbReference>
<protein>
    <recommendedName>
        <fullName evidence="8">Abasic site processing protein</fullName>
        <ecNumber evidence="8">3.4.-.-</ecNumber>
    </recommendedName>
</protein>
<keyword evidence="6" id="KW-0238">DNA-binding</keyword>
<evidence type="ECO:0000256" key="5">
    <source>
        <dbReference type="ARBA" id="ARBA00023124"/>
    </source>
</evidence>
<dbReference type="GO" id="GO:0016829">
    <property type="term" value="F:lyase activity"/>
    <property type="evidence" value="ECO:0007669"/>
    <property type="project" value="UniProtKB-KW"/>
</dbReference>
<dbReference type="PANTHER" id="PTHR13604:SF0">
    <property type="entry name" value="ABASIC SITE PROCESSING PROTEIN HMCES"/>
    <property type="match status" value="1"/>
</dbReference>
<evidence type="ECO:0000256" key="7">
    <source>
        <dbReference type="ARBA" id="ARBA00023239"/>
    </source>
</evidence>
<dbReference type="Proteomes" id="UP001139238">
    <property type="component" value="Unassembled WGS sequence"/>
</dbReference>
<reference evidence="9" key="1">
    <citation type="submission" date="2021-08" db="EMBL/GenBank/DDBJ databases">
        <title>Complete genome sequence of Moraxella sp strain PS-22.</title>
        <authorList>
            <person name="Das S.K."/>
        </authorList>
    </citation>
    <scope>NUCLEOTIDE SEQUENCE</scope>
    <source>
        <strain evidence="9">PS-22</strain>
    </source>
</reference>
<dbReference type="GO" id="GO:0008233">
    <property type="term" value="F:peptidase activity"/>
    <property type="evidence" value="ECO:0007669"/>
    <property type="project" value="UniProtKB-KW"/>
</dbReference>
<keyword evidence="7" id="KW-0456">Lyase</keyword>
<proteinExistence type="inferred from homology"/>